<feature type="compositionally biased region" description="Basic and acidic residues" evidence="1">
    <location>
        <begin position="65"/>
        <end position="82"/>
    </location>
</feature>
<evidence type="ECO:0000313" key="4">
    <source>
        <dbReference type="EMBL" id="KAA8904747.1"/>
    </source>
</evidence>
<dbReference type="Gene3D" id="3.30.420.210">
    <property type="entry name" value="SEP domain"/>
    <property type="match status" value="1"/>
</dbReference>
<dbReference type="GO" id="GO:0043130">
    <property type="term" value="F:ubiquitin binding"/>
    <property type="evidence" value="ECO:0007669"/>
    <property type="project" value="TreeGrafter"/>
</dbReference>
<dbReference type="GO" id="GO:0061025">
    <property type="term" value="P:membrane fusion"/>
    <property type="evidence" value="ECO:0007669"/>
    <property type="project" value="TreeGrafter"/>
</dbReference>
<dbReference type="Gene3D" id="3.10.20.90">
    <property type="entry name" value="Phosphatidylinositol 3-kinase Catalytic Subunit, Chain A, domain 1"/>
    <property type="match status" value="1"/>
</dbReference>
<dbReference type="EMBL" id="SWFT01000053">
    <property type="protein sequence ID" value="KAA8904747.1"/>
    <property type="molecule type" value="Genomic_DNA"/>
</dbReference>
<evidence type="ECO:0000256" key="1">
    <source>
        <dbReference type="SAM" id="MobiDB-lite"/>
    </source>
</evidence>
<organism evidence="4 5">
    <name type="scientific">Diutina rugosa</name>
    <name type="common">Yeast</name>
    <name type="synonym">Candida rugosa</name>
    <dbReference type="NCBI Taxonomy" id="5481"/>
    <lineage>
        <taxon>Eukaryota</taxon>
        <taxon>Fungi</taxon>
        <taxon>Dikarya</taxon>
        <taxon>Ascomycota</taxon>
        <taxon>Saccharomycotina</taxon>
        <taxon>Pichiomycetes</taxon>
        <taxon>Debaryomycetaceae</taxon>
        <taxon>Diutina</taxon>
    </lineage>
</organism>
<dbReference type="GO" id="GO:0007030">
    <property type="term" value="P:Golgi organization"/>
    <property type="evidence" value="ECO:0007669"/>
    <property type="project" value="TreeGrafter"/>
</dbReference>
<dbReference type="OMA" id="NKDHTDK"/>
<dbReference type="InterPro" id="IPR012989">
    <property type="entry name" value="SEP_domain"/>
</dbReference>
<dbReference type="SUPFAM" id="SSF102848">
    <property type="entry name" value="NSFL1 (p97 ATPase) cofactor p47, SEP domain"/>
    <property type="match status" value="1"/>
</dbReference>
<dbReference type="InterPro" id="IPR036241">
    <property type="entry name" value="NSFL1C_SEP_dom_sf"/>
</dbReference>
<feature type="compositionally biased region" description="Low complexity" evidence="1">
    <location>
        <begin position="264"/>
        <end position="285"/>
    </location>
</feature>
<keyword evidence="5" id="KW-1185">Reference proteome</keyword>
<feature type="region of interest" description="Disordered" evidence="1">
    <location>
        <begin position="36"/>
        <end position="107"/>
    </location>
</feature>
<dbReference type="FunFam" id="3.30.420.210:FF:000002">
    <property type="entry name" value="UBX domain-containing protein 1"/>
    <property type="match status" value="1"/>
</dbReference>
<dbReference type="SMART" id="SM00166">
    <property type="entry name" value="UBX"/>
    <property type="match status" value="1"/>
</dbReference>
<dbReference type="GO" id="GO:0031468">
    <property type="term" value="P:nuclear membrane reassembly"/>
    <property type="evidence" value="ECO:0007669"/>
    <property type="project" value="TreeGrafter"/>
</dbReference>
<dbReference type="Proteomes" id="UP000449547">
    <property type="component" value="Unassembled WGS sequence"/>
</dbReference>
<dbReference type="GO" id="GO:0005829">
    <property type="term" value="C:cytosol"/>
    <property type="evidence" value="ECO:0007669"/>
    <property type="project" value="TreeGrafter"/>
</dbReference>
<protein>
    <recommendedName>
        <fullName evidence="6">UBX domain-containing protein</fullName>
    </recommendedName>
</protein>
<sequence>MSDAHAVAEFVGLTGASSDLAAQYLRRNHNDVRAAVDDYYATQPSTTPPPATAATSRSGGGGVRTLRDFDSGTSRGDDDERNNLFTGGEKSGLAVEGPDRGGNNHNDQSLIDQIFRRAQEQMGEADDRPSAQQPQSSSRAQFVGTGFKLGDGTEPSESVAGDRVERPAKVTREITFWRQGFTVGDGPLHRYDDPANEAVLRELNQGRVPVSLLDVEFGQDVDVQVYKKTEEDYVPPRRRPGGYHGQGHRLGSPVPGEVIGVEEPAPTDATSSSEAATAPADPEPSGDTPVQIRFANGKKLSHRFDSSQPVSDVYQFVASHAYNDAAGREFTLNHAFPVKVIDADGTVGDAGLKNAVIVQRWKQ</sequence>
<dbReference type="AlphaFoldDB" id="A0A642USZ9"/>
<dbReference type="SUPFAM" id="SSF54236">
    <property type="entry name" value="Ubiquitin-like"/>
    <property type="match status" value="1"/>
</dbReference>
<feature type="domain" description="SEP" evidence="3">
    <location>
        <begin position="169"/>
        <end position="234"/>
    </location>
</feature>
<dbReference type="InterPro" id="IPR029071">
    <property type="entry name" value="Ubiquitin-like_domsf"/>
</dbReference>
<dbReference type="Pfam" id="PF00789">
    <property type="entry name" value="UBX"/>
    <property type="match status" value="1"/>
</dbReference>
<dbReference type="PANTHER" id="PTHR23333">
    <property type="entry name" value="UBX DOMAIN CONTAINING PROTEIN"/>
    <property type="match status" value="1"/>
</dbReference>
<evidence type="ECO:0000259" key="3">
    <source>
        <dbReference type="PROSITE" id="PS51399"/>
    </source>
</evidence>
<dbReference type="GeneID" id="54780476"/>
<dbReference type="GO" id="GO:0005634">
    <property type="term" value="C:nucleus"/>
    <property type="evidence" value="ECO:0007669"/>
    <property type="project" value="TreeGrafter"/>
</dbReference>
<dbReference type="PANTHER" id="PTHR23333:SF20">
    <property type="entry name" value="NSFL1 COFACTOR P47"/>
    <property type="match status" value="1"/>
</dbReference>
<feature type="compositionally biased region" description="Basic and acidic residues" evidence="1">
    <location>
        <begin position="120"/>
        <end position="129"/>
    </location>
</feature>
<dbReference type="PROSITE" id="PS51399">
    <property type="entry name" value="SEP"/>
    <property type="match status" value="1"/>
</dbReference>
<dbReference type="InterPro" id="IPR001012">
    <property type="entry name" value="UBX_dom"/>
</dbReference>
<feature type="region of interest" description="Disordered" evidence="1">
    <location>
        <begin position="233"/>
        <end position="290"/>
    </location>
</feature>
<dbReference type="Pfam" id="PF08059">
    <property type="entry name" value="SEP"/>
    <property type="match status" value="1"/>
</dbReference>
<dbReference type="Gene3D" id="1.10.8.10">
    <property type="entry name" value="DNA helicase RuvA subunit, C-terminal domain"/>
    <property type="match status" value="1"/>
</dbReference>
<name>A0A642USZ9_DIURU</name>
<dbReference type="VEuPathDB" id="FungiDB:DIURU_001823"/>
<dbReference type="RefSeq" id="XP_034013357.1">
    <property type="nucleotide sequence ID" value="XM_034154409.1"/>
</dbReference>
<dbReference type="GO" id="GO:0000045">
    <property type="term" value="P:autophagosome assembly"/>
    <property type="evidence" value="ECO:0007669"/>
    <property type="project" value="TreeGrafter"/>
</dbReference>
<gene>
    <name evidence="4" type="ORF">DIURU_001823</name>
</gene>
<feature type="region of interest" description="Disordered" evidence="1">
    <location>
        <begin position="145"/>
        <end position="166"/>
    </location>
</feature>
<evidence type="ECO:0000259" key="2">
    <source>
        <dbReference type="PROSITE" id="PS50033"/>
    </source>
</evidence>
<dbReference type="PROSITE" id="PS50033">
    <property type="entry name" value="UBX"/>
    <property type="match status" value="1"/>
</dbReference>
<evidence type="ECO:0000313" key="5">
    <source>
        <dbReference type="Proteomes" id="UP000449547"/>
    </source>
</evidence>
<feature type="region of interest" description="Disordered" evidence="1">
    <location>
        <begin position="120"/>
        <end position="139"/>
    </location>
</feature>
<dbReference type="Pfam" id="PF14555">
    <property type="entry name" value="UBA_4"/>
    <property type="match status" value="1"/>
</dbReference>
<dbReference type="GO" id="GO:0043161">
    <property type="term" value="P:proteasome-mediated ubiquitin-dependent protein catabolic process"/>
    <property type="evidence" value="ECO:0007669"/>
    <property type="project" value="TreeGrafter"/>
</dbReference>
<reference evidence="4 5" key="1">
    <citation type="submission" date="2019-07" db="EMBL/GenBank/DDBJ databases">
        <title>Genome assembly of two rare yeast pathogens: Diutina rugosa and Trichomonascus ciferrii.</title>
        <authorList>
            <person name="Mixao V."/>
            <person name="Saus E."/>
            <person name="Hansen A."/>
            <person name="Lass-Flor C."/>
            <person name="Gabaldon T."/>
        </authorList>
    </citation>
    <scope>NUCLEOTIDE SEQUENCE [LARGE SCALE GENOMIC DNA]</scope>
    <source>
        <strain evidence="4 5">CBS 613</strain>
    </source>
</reference>
<feature type="domain" description="UBX" evidence="2">
    <location>
        <begin position="283"/>
        <end position="360"/>
    </location>
</feature>
<proteinExistence type="predicted"/>
<evidence type="ECO:0008006" key="6">
    <source>
        <dbReference type="Google" id="ProtNLM"/>
    </source>
</evidence>
<comment type="caution">
    <text evidence="4">The sequence shown here is derived from an EMBL/GenBank/DDBJ whole genome shotgun (WGS) entry which is preliminary data.</text>
</comment>
<feature type="compositionally biased region" description="Low complexity" evidence="1">
    <location>
        <begin position="130"/>
        <end position="139"/>
    </location>
</feature>
<dbReference type="OrthoDB" id="25887at2759"/>
<dbReference type="CDD" id="cd14273">
    <property type="entry name" value="UBA_TAP-C_like"/>
    <property type="match status" value="1"/>
</dbReference>
<accession>A0A642USZ9</accession>
<dbReference type="SMART" id="SM00553">
    <property type="entry name" value="SEP"/>
    <property type="match status" value="1"/>
</dbReference>